<feature type="signal peptide" evidence="2">
    <location>
        <begin position="1"/>
        <end position="19"/>
    </location>
</feature>
<keyword evidence="4" id="KW-1185">Reference proteome</keyword>
<accession>A0AAD5M8M1</accession>
<name>A0AAD5M8M1_PYTIN</name>
<protein>
    <submittedName>
        <fullName evidence="3">Uncharacterized protein</fullName>
    </submittedName>
</protein>
<feature type="region of interest" description="Disordered" evidence="1">
    <location>
        <begin position="181"/>
        <end position="218"/>
    </location>
</feature>
<keyword evidence="2" id="KW-0732">Signal</keyword>
<dbReference type="EMBL" id="JAKCXM010000011">
    <property type="protein sequence ID" value="KAJ0408526.1"/>
    <property type="molecule type" value="Genomic_DNA"/>
</dbReference>
<comment type="caution">
    <text evidence="3">The sequence shown here is derived from an EMBL/GenBank/DDBJ whole genome shotgun (WGS) entry which is preliminary data.</text>
</comment>
<proteinExistence type="predicted"/>
<evidence type="ECO:0000256" key="1">
    <source>
        <dbReference type="SAM" id="MobiDB-lite"/>
    </source>
</evidence>
<organism evidence="3 4">
    <name type="scientific">Pythium insidiosum</name>
    <name type="common">Pythiosis disease agent</name>
    <dbReference type="NCBI Taxonomy" id="114742"/>
    <lineage>
        <taxon>Eukaryota</taxon>
        <taxon>Sar</taxon>
        <taxon>Stramenopiles</taxon>
        <taxon>Oomycota</taxon>
        <taxon>Peronosporomycetes</taxon>
        <taxon>Pythiales</taxon>
        <taxon>Pythiaceae</taxon>
        <taxon>Pythium</taxon>
    </lineage>
</organism>
<dbReference type="AlphaFoldDB" id="A0AAD5M8M1"/>
<sequence>MAPRCTWLLCIYALKSALAVALDDTSCDVLRVPRRNVDHALVHVTEFDGIDRQANALCEQHGVPPFRCGMVLRQLVDTLHDMAVHDVSEAIVNVSLTYSLFYSAIVNVSLTYSLFYSVTVDGADHMITIPAEEPVHDTFLAFCERHSLGEEACKQLEQRLRPLMIRDWGCDNATVTDVPASKRATANDDDDDDDGAYSQVEIGDGSAREGEDADESEDDYVYELQKPDEGEAPLTLHLPIALNDNPLELTIDEDKDLALEVARKCHEWLLPPPECRWLLDYVEAEAAKHPVFSSKPPPSPLLITSPRRGRLYPANQRVYLDGQWVDGAPRDVCIFVDIQTRPTYCGAWPPHDITYHEKAQLPVGPHVLLFTTVITDSARDPEITWLAARHITVVQPTVSVLSVASVEVGEKKDQAFLNVTVETRDVDIRDPARRLCLLVGDDLECLRPEMISITTNASVQLIKAPVFGLRTGTVELTVLLMNEYNDAFAASLPVALSITVEPSITPLPRDARVLFEPPGLAHRQHPKRCPDALDAGLAWLCALWRHEWGLYSQNGEDGVLHSIFHHVGVTSRRYVEFGAGSGHECNTRLWRDAYDWDGLLLDARHEDPARGLHRAWVTAENVNELFAARGVPREFDLLSIDVDFNDYWLLSAIDRTRFSPRVIVIEVNSHVPPAERRTVRYDPNRSWDAKSDYFGVGVGALEHWGRRAGYSLVYCETRGVNCFLVRDDVLRASTDPTAGHVNDVLTAEDLHHPPNFFHRGLSYVHQPETPDHAWVWLDRECET</sequence>
<evidence type="ECO:0000256" key="2">
    <source>
        <dbReference type="SAM" id="SignalP"/>
    </source>
</evidence>
<evidence type="ECO:0000313" key="3">
    <source>
        <dbReference type="EMBL" id="KAJ0408526.1"/>
    </source>
</evidence>
<dbReference type="Proteomes" id="UP001209570">
    <property type="component" value="Unassembled WGS sequence"/>
</dbReference>
<gene>
    <name evidence="3" type="ORF">P43SY_006456</name>
</gene>
<evidence type="ECO:0000313" key="4">
    <source>
        <dbReference type="Proteomes" id="UP001209570"/>
    </source>
</evidence>
<feature type="chain" id="PRO_5042055367" evidence="2">
    <location>
        <begin position="20"/>
        <end position="783"/>
    </location>
</feature>
<reference evidence="3" key="1">
    <citation type="submission" date="2021-12" db="EMBL/GenBank/DDBJ databases">
        <title>Prjna785345.</title>
        <authorList>
            <person name="Rujirawat T."/>
            <person name="Krajaejun T."/>
        </authorList>
    </citation>
    <scope>NUCLEOTIDE SEQUENCE</scope>
    <source>
        <strain evidence="3">Pi057C3</strain>
    </source>
</reference>